<accession>H0E494</accession>
<dbReference type="Pfam" id="PF01381">
    <property type="entry name" value="HTH_3"/>
    <property type="match status" value="1"/>
</dbReference>
<proteinExistence type="predicted"/>
<dbReference type="SMART" id="SM00530">
    <property type="entry name" value="HTH_XRE"/>
    <property type="match status" value="1"/>
</dbReference>
<dbReference type="EMBL" id="AGUD01000098">
    <property type="protein sequence ID" value="EHN11510.1"/>
    <property type="molecule type" value="Genomic_DNA"/>
</dbReference>
<dbReference type="SUPFAM" id="SSF47413">
    <property type="entry name" value="lambda repressor-like DNA-binding domains"/>
    <property type="match status" value="1"/>
</dbReference>
<sequence>MIAAEDAVARPLDRGDFLPMAASRTPLSAALVRGRETAGLTQDQVAAWIGVSAVTYRRWENGQGEPGASQVVTLAIALGTTPGELLAGTPPAEGAGLLQRLLALEAEVAELRRRLDDS</sequence>
<feature type="domain" description="HTH cro/C1-type" evidence="1">
    <location>
        <begin position="31"/>
        <end position="85"/>
    </location>
</feature>
<evidence type="ECO:0000313" key="2">
    <source>
        <dbReference type="EMBL" id="EHN11510.1"/>
    </source>
</evidence>
<protein>
    <recommendedName>
        <fullName evidence="1">HTH cro/C1-type domain-containing protein</fullName>
    </recommendedName>
</protein>
<keyword evidence="3" id="KW-1185">Reference proteome</keyword>
<dbReference type="Gene3D" id="1.10.260.40">
    <property type="entry name" value="lambda repressor-like DNA-binding domains"/>
    <property type="match status" value="1"/>
</dbReference>
<dbReference type="InterPro" id="IPR001387">
    <property type="entry name" value="Cro/C1-type_HTH"/>
</dbReference>
<gene>
    <name evidence="2" type="ORF">PAI11_16210</name>
</gene>
<evidence type="ECO:0000259" key="1">
    <source>
        <dbReference type="PROSITE" id="PS50943"/>
    </source>
</evidence>
<dbReference type="GO" id="GO:0003677">
    <property type="term" value="F:DNA binding"/>
    <property type="evidence" value="ECO:0007669"/>
    <property type="project" value="InterPro"/>
</dbReference>
<reference evidence="2 3" key="1">
    <citation type="journal article" date="2013" name="Biodegradation">
        <title>Quantitative proteomic analysis of ibuprofen-degrading Patulibacter sp. strain I11.</title>
        <authorList>
            <person name="Almeida B."/>
            <person name="Kjeldal H."/>
            <person name="Lolas I."/>
            <person name="Knudsen A.D."/>
            <person name="Carvalho G."/>
            <person name="Nielsen K.L."/>
            <person name="Barreto Crespo M.T."/>
            <person name="Stensballe A."/>
            <person name="Nielsen J.L."/>
        </authorList>
    </citation>
    <scope>NUCLEOTIDE SEQUENCE [LARGE SCALE GENOMIC DNA]</scope>
    <source>
        <strain evidence="2 3">I11</strain>
    </source>
</reference>
<name>H0E494_9ACTN</name>
<organism evidence="2 3">
    <name type="scientific">Patulibacter medicamentivorans</name>
    <dbReference type="NCBI Taxonomy" id="1097667"/>
    <lineage>
        <taxon>Bacteria</taxon>
        <taxon>Bacillati</taxon>
        <taxon>Actinomycetota</taxon>
        <taxon>Thermoleophilia</taxon>
        <taxon>Solirubrobacterales</taxon>
        <taxon>Patulibacteraceae</taxon>
        <taxon>Patulibacter</taxon>
    </lineage>
</organism>
<dbReference type="Proteomes" id="UP000005143">
    <property type="component" value="Unassembled WGS sequence"/>
</dbReference>
<dbReference type="CDD" id="cd00093">
    <property type="entry name" value="HTH_XRE"/>
    <property type="match status" value="1"/>
</dbReference>
<comment type="caution">
    <text evidence="2">The sequence shown here is derived from an EMBL/GenBank/DDBJ whole genome shotgun (WGS) entry which is preliminary data.</text>
</comment>
<dbReference type="InterPro" id="IPR010982">
    <property type="entry name" value="Lambda_DNA-bd_dom_sf"/>
</dbReference>
<evidence type="ECO:0000313" key="3">
    <source>
        <dbReference type="Proteomes" id="UP000005143"/>
    </source>
</evidence>
<dbReference type="PROSITE" id="PS50943">
    <property type="entry name" value="HTH_CROC1"/>
    <property type="match status" value="1"/>
</dbReference>
<dbReference type="AlphaFoldDB" id="H0E494"/>